<dbReference type="Proteomes" id="UP000008495">
    <property type="component" value="Unassembled WGS sequence"/>
</dbReference>
<dbReference type="OrthoDB" id="9802433at2"/>
<dbReference type="GO" id="GO:0016798">
    <property type="term" value="F:hydrolase activity, acting on glycosyl bonds"/>
    <property type="evidence" value="ECO:0007669"/>
    <property type="project" value="UniProtKB-KW"/>
</dbReference>
<accession>K6VK06</accession>
<dbReference type="RefSeq" id="WP_006501781.1">
    <property type="nucleotide sequence ID" value="NZ_BAGZ01000004.1"/>
</dbReference>
<feature type="domain" description="Glycosyl hydrolase family 13 catalytic" evidence="3">
    <location>
        <begin position="13"/>
        <end position="353"/>
    </location>
</feature>
<keyword evidence="1" id="KW-0378">Hydrolase</keyword>
<dbReference type="STRING" id="100225.SAMN05421595_2166"/>
<dbReference type="EMBL" id="BAGZ01000004">
    <property type="protein sequence ID" value="GAB77029.1"/>
    <property type="molecule type" value="Genomic_DNA"/>
</dbReference>
<dbReference type="CDD" id="cd11354">
    <property type="entry name" value="AmyAc_bac_CMD_like"/>
    <property type="match status" value="1"/>
</dbReference>
<evidence type="ECO:0000256" key="2">
    <source>
        <dbReference type="ARBA" id="ARBA00023295"/>
    </source>
</evidence>
<dbReference type="InterPro" id="IPR017853">
    <property type="entry name" value="GH"/>
</dbReference>
<keyword evidence="2 4" id="KW-0326">Glycosidase</keyword>
<dbReference type="Gene3D" id="3.20.20.80">
    <property type="entry name" value="Glycosidases"/>
    <property type="match status" value="1"/>
</dbReference>
<evidence type="ECO:0000256" key="1">
    <source>
        <dbReference type="ARBA" id="ARBA00022801"/>
    </source>
</evidence>
<reference evidence="4 5" key="1">
    <citation type="submission" date="2012-08" db="EMBL/GenBank/DDBJ databases">
        <title>Whole genome shotgun sequence of Austwickia chelonae NBRC 105200.</title>
        <authorList>
            <person name="Yoshida I."/>
            <person name="Hosoyama A."/>
            <person name="Tsuchikane K."/>
            <person name="Katsumata H."/>
            <person name="Ando Y."/>
            <person name="Ohji S."/>
            <person name="Hamada M."/>
            <person name="Tamura T."/>
            <person name="Yamazoe A."/>
            <person name="Yamazaki S."/>
            <person name="Fujita N."/>
        </authorList>
    </citation>
    <scope>NUCLEOTIDE SEQUENCE [LARGE SCALE GENOMIC DNA]</scope>
    <source>
        <strain evidence="4 5">NBRC 105200</strain>
    </source>
</reference>
<dbReference type="eggNOG" id="COG0366">
    <property type="taxonomic scope" value="Bacteria"/>
</dbReference>
<dbReference type="GO" id="GO:0005975">
    <property type="term" value="P:carbohydrate metabolic process"/>
    <property type="evidence" value="ECO:0007669"/>
    <property type="project" value="InterPro"/>
</dbReference>
<dbReference type="InterPro" id="IPR006047">
    <property type="entry name" value="GH13_cat_dom"/>
</dbReference>
<dbReference type="AlphaFoldDB" id="K6VK06"/>
<evidence type="ECO:0000313" key="4">
    <source>
        <dbReference type="EMBL" id="GAB77029.1"/>
    </source>
</evidence>
<evidence type="ECO:0000313" key="5">
    <source>
        <dbReference type="Proteomes" id="UP000008495"/>
    </source>
</evidence>
<dbReference type="PANTHER" id="PTHR10357">
    <property type="entry name" value="ALPHA-AMYLASE FAMILY MEMBER"/>
    <property type="match status" value="1"/>
</dbReference>
<keyword evidence="5" id="KW-1185">Reference proteome</keyword>
<name>K6VK06_9MICO</name>
<protein>
    <submittedName>
        <fullName evidence="4">Putative glycosidase</fullName>
    </submittedName>
</protein>
<dbReference type="PANTHER" id="PTHR10357:SF210">
    <property type="entry name" value="MALTODEXTRIN GLUCOSIDASE"/>
    <property type="match status" value="1"/>
</dbReference>
<comment type="caution">
    <text evidence="4">The sequence shown here is derived from an EMBL/GenBank/DDBJ whole genome shotgun (WGS) entry which is preliminary data.</text>
</comment>
<sequence length="412" mass="46717">MTSSWADHAIWWQIYPLGFCDAPIRPTEKEQERRSRLDRITPWLDYLIELGANGLALGPIFSATSHGYDTVDHFTIDPRLGDHADFDRLAAACHDRGIALMLDGVFNHVGTDHPLFRQALEHPDGNPYFDIDHGPDGPRYADFEGHRSLARLNHAEDAVATLVTDVMTHWSDRGVTAWRLDAAYAVPPHFWTRVLPAVRKTHPDLWIMGEVIHGDYPQIVATSGMDSLTQYELWKAVWSSLHDENFYELDWSLTRHGELLDTFVPHTFVGNHDVTRIATRVGESKAALAAVVLFTVGGIPAVYYGDEQAFRGEKTERIGGDDEIRPPYPQNPADLSTLGEWMLRLHQDLIGLRRRHPWLTTAKTRSIHLENRSYSYESLGTDGQRLRVDLTLEENPRATVTVDGEPPLRIMH</sequence>
<gene>
    <name evidence="4" type="ORF">AUCHE_04_00700</name>
</gene>
<proteinExistence type="predicted"/>
<organism evidence="4 5">
    <name type="scientific">Austwickia chelonae NBRC 105200</name>
    <dbReference type="NCBI Taxonomy" id="1184607"/>
    <lineage>
        <taxon>Bacteria</taxon>
        <taxon>Bacillati</taxon>
        <taxon>Actinomycetota</taxon>
        <taxon>Actinomycetes</taxon>
        <taxon>Micrococcales</taxon>
        <taxon>Dermatophilaceae</taxon>
        <taxon>Austwickia</taxon>
    </lineage>
</organism>
<evidence type="ECO:0000259" key="3">
    <source>
        <dbReference type="SMART" id="SM00642"/>
    </source>
</evidence>
<dbReference type="SUPFAM" id="SSF51445">
    <property type="entry name" value="(Trans)glycosidases"/>
    <property type="match status" value="1"/>
</dbReference>
<dbReference type="Pfam" id="PF00128">
    <property type="entry name" value="Alpha-amylase"/>
    <property type="match status" value="2"/>
</dbReference>
<dbReference type="SMART" id="SM00642">
    <property type="entry name" value="Aamy"/>
    <property type="match status" value="1"/>
</dbReference>